<gene>
    <name evidence="1" type="ORF">ACN42_g8253</name>
</gene>
<keyword evidence="2" id="KW-1185">Reference proteome</keyword>
<dbReference type="Pfam" id="PF05705">
    <property type="entry name" value="DUF829"/>
    <property type="match status" value="1"/>
</dbReference>
<dbReference type="PANTHER" id="PTHR12265">
    <property type="entry name" value="TRANSMEMBRANE PROTEIN 53"/>
    <property type="match status" value="1"/>
</dbReference>
<reference evidence="1 2" key="1">
    <citation type="submission" date="2015-10" db="EMBL/GenBank/DDBJ databases">
        <title>Genome sequencing of Penicillium freii.</title>
        <authorList>
            <person name="Nguyen H.D."/>
            <person name="Visagie C.M."/>
            <person name="Seifert K.A."/>
        </authorList>
    </citation>
    <scope>NUCLEOTIDE SEQUENCE [LARGE SCALE GENOMIC DNA]</scope>
    <source>
        <strain evidence="1 2">DAOM 242723</strain>
    </source>
</reference>
<comment type="caution">
    <text evidence="1">The sequence shown here is derived from an EMBL/GenBank/DDBJ whole genome shotgun (WGS) entry which is preliminary data.</text>
</comment>
<organism evidence="1 2">
    <name type="scientific">Penicillium freii</name>
    <dbReference type="NCBI Taxonomy" id="48697"/>
    <lineage>
        <taxon>Eukaryota</taxon>
        <taxon>Fungi</taxon>
        <taxon>Dikarya</taxon>
        <taxon>Ascomycota</taxon>
        <taxon>Pezizomycotina</taxon>
        <taxon>Eurotiomycetes</taxon>
        <taxon>Eurotiomycetidae</taxon>
        <taxon>Eurotiales</taxon>
        <taxon>Aspergillaceae</taxon>
        <taxon>Penicillium</taxon>
    </lineage>
</organism>
<accession>A0A101ME45</accession>
<evidence type="ECO:0000313" key="2">
    <source>
        <dbReference type="Proteomes" id="UP000055045"/>
    </source>
</evidence>
<dbReference type="Proteomes" id="UP000055045">
    <property type="component" value="Unassembled WGS sequence"/>
</dbReference>
<evidence type="ECO:0000313" key="1">
    <source>
        <dbReference type="EMBL" id="KUM58889.1"/>
    </source>
</evidence>
<evidence type="ECO:0008006" key="3">
    <source>
        <dbReference type="Google" id="ProtNLM"/>
    </source>
</evidence>
<proteinExistence type="predicted"/>
<protein>
    <recommendedName>
        <fullName evidence="3">DUF829 domain-containing protein</fullName>
    </recommendedName>
</protein>
<dbReference type="OrthoDB" id="77878at2759"/>
<dbReference type="InterPro" id="IPR008547">
    <property type="entry name" value="DUF829_TMEM53"/>
</dbReference>
<dbReference type="PANTHER" id="PTHR12265:SF14">
    <property type="entry name" value="INDOLE-DITERPENE BIOSYNTHESIS PROTEIN PAXU"/>
    <property type="match status" value="1"/>
</dbReference>
<dbReference type="AlphaFoldDB" id="A0A101ME45"/>
<dbReference type="EMBL" id="LLXE01000255">
    <property type="protein sequence ID" value="KUM58889.1"/>
    <property type="molecule type" value="Genomic_DNA"/>
</dbReference>
<name>A0A101ME45_PENFR</name>
<sequence length="293" mass="32784">MAPQPIPFPGFTPISDRVYLRDGHEKAKPSPADEPTTIIISGWGDGMPKHVTKYSDGYHELYPSARIIVILSRTFQATHQSEEARIAAMMPVVDTVFPTPTGSGSASEKERLLVHAMSNTGAIFTASIVVAYQRRHGTDKPFPHQLLVLDSTPGSLDFTSQVTRWSRAMAVGTAKFFPWPFVITQGIWYIFLWGSYLWQLLSRSEASGVWADRIINDKSCVTADSSRVYLYSKEDEIIGYKDLEENVAHAKTLGYSVDLEMFEGSSHVGHMRLHPEQYWGKVASSWKQAIAEK</sequence>